<dbReference type="Gene3D" id="1.10.10.2830">
    <property type="match status" value="1"/>
</dbReference>
<dbReference type="InterPro" id="IPR036086">
    <property type="entry name" value="ParB/Sulfiredoxin_sf"/>
</dbReference>
<accession>A0A4P8J0A8</accession>
<dbReference type="AlphaFoldDB" id="A0A4P8J0A8"/>
<dbReference type="OrthoDB" id="8677451at2"/>
<protein>
    <submittedName>
        <fullName evidence="3">Chromosome partitioning protein ParB</fullName>
    </submittedName>
</protein>
<sequence length="337" mass="36606">MAGFGKKLSERTSSIHADPTRASTTTREAPRTSPGRIFDAQNLVNQAEERREVAESELAFARKRIEELESGAAAAGAIDVEISTLVEVPGRRRILSAEEYAELRANLEGNPLAYPIVYLPLPDGRNEIIAGHNRVGIYRDDLKRAHIKGIPFKGTPLEAELAAVFSNLLAPSLPDYEKYRQFVRMQELSGLTQADIIRASGLSQGHVARIFSFSNLPDAAKELIAANPHRLGGNAAQKLATLSQNGGEERVVTAIGKLVTDEKMTQEMAVALATPKMQKPTATPQVTTISVGKKKLCDISVRNGVVGLRFTGKEGHTVAEEWSAKIAEFIRSNLATE</sequence>
<dbReference type="SUPFAM" id="SSF109709">
    <property type="entry name" value="KorB DNA-binding domain-like"/>
    <property type="match status" value="1"/>
</dbReference>
<keyword evidence="4" id="KW-1185">Reference proteome</keyword>
<dbReference type="GO" id="GO:0007059">
    <property type="term" value="P:chromosome segregation"/>
    <property type="evidence" value="ECO:0007669"/>
    <property type="project" value="TreeGrafter"/>
</dbReference>
<feature type="region of interest" description="Disordered" evidence="2">
    <location>
        <begin position="1"/>
        <end position="34"/>
    </location>
</feature>
<name>A0A4P8J0A8_9BURK</name>
<dbReference type="PANTHER" id="PTHR33375">
    <property type="entry name" value="CHROMOSOME-PARTITIONING PROTEIN PARB-RELATED"/>
    <property type="match status" value="1"/>
</dbReference>
<dbReference type="EMBL" id="CP040079">
    <property type="protein sequence ID" value="QCP55082.1"/>
    <property type="molecule type" value="Genomic_DNA"/>
</dbReference>
<evidence type="ECO:0000256" key="2">
    <source>
        <dbReference type="SAM" id="MobiDB-lite"/>
    </source>
</evidence>
<reference evidence="3 4" key="1">
    <citation type="submission" date="2019-05" db="EMBL/GenBank/DDBJ databases">
        <title>Burkholderia sp. DHOD12, isolated from subtropical forest soil.</title>
        <authorList>
            <person name="Gao Z.-H."/>
            <person name="Qiu L.-H."/>
        </authorList>
    </citation>
    <scope>NUCLEOTIDE SEQUENCE [LARGE SCALE GENOMIC DNA]</scope>
    <source>
        <strain evidence="3 4">DHOD12</strain>
    </source>
</reference>
<keyword evidence="1" id="KW-0175">Coiled coil</keyword>
<dbReference type="GO" id="GO:0005694">
    <property type="term" value="C:chromosome"/>
    <property type="evidence" value="ECO:0007669"/>
    <property type="project" value="TreeGrafter"/>
</dbReference>
<evidence type="ECO:0000256" key="1">
    <source>
        <dbReference type="SAM" id="Coils"/>
    </source>
</evidence>
<feature type="coiled-coil region" evidence="1">
    <location>
        <begin position="37"/>
        <end position="71"/>
    </location>
</feature>
<dbReference type="RefSeq" id="WP_137337839.1">
    <property type="nucleotide sequence ID" value="NZ_CP040079.1"/>
</dbReference>
<gene>
    <name evidence="3" type="ORF">FAZ95_38755</name>
</gene>
<evidence type="ECO:0000313" key="4">
    <source>
        <dbReference type="Proteomes" id="UP000298656"/>
    </source>
</evidence>
<dbReference type="Proteomes" id="UP000298656">
    <property type="component" value="Chromosome 3"/>
</dbReference>
<dbReference type="KEGG" id="tvl:FAZ95_38755"/>
<proteinExistence type="predicted"/>
<dbReference type="PANTHER" id="PTHR33375:SF1">
    <property type="entry name" value="CHROMOSOME-PARTITIONING PROTEIN PARB-RELATED"/>
    <property type="match status" value="1"/>
</dbReference>
<evidence type="ECO:0000313" key="3">
    <source>
        <dbReference type="EMBL" id="QCP55082.1"/>
    </source>
</evidence>
<dbReference type="InterPro" id="IPR050336">
    <property type="entry name" value="Chromosome_partition/occlusion"/>
</dbReference>
<organism evidence="3 4">
    <name type="scientific">Trinickia violacea</name>
    <dbReference type="NCBI Taxonomy" id="2571746"/>
    <lineage>
        <taxon>Bacteria</taxon>
        <taxon>Pseudomonadati</taxon>
        <taxon>Pseudomonadota</taxon>
        <taxon>Betaproteobacteria</taxon>
        <taxon>Burkholderiales</taxon>
        <taxon>Burkholderiaceae</taxon>
        <taxon>Trinickia</taxon>
    </lineage>
</organism>
<feature type="compositionally biased region" description="Polar residues" evidence="2">
    <location>
        <begin position="11"/>
        <end position="27"/>
    </location>
</feature>
<dbReference type="SUPFAM" id="SSF110849">
    <property type="entry name" value="ParB/Sulfiredoxin"/>
    <property type="match status" value="1"/>
</dbReference>